<comment type="subcellular location">
    <subcellularLocation>
        <location evidence="2">Nucleus</location>
    </subcellularLocation>
</comment>
<reference evidence="4 5" key="1">
    <citation type="submission" date="2014-04" db="EMBL/GenBank/DDBJ databases">
        <authorList>
            <consortium name="DOE Joint Genome Institute"/>
            <person name="Kuo A."/>
            <person name="Kohler A."/>
            <person name="Nagy L.G."/>
            <person name="Floudas D."/>
            <person name="Copeland A."/>
            <person name="Barry K.W."/>
            <person name="Cichocki N."/>
            <person name="Veneault-Fourrey C."/>
            <person name="LaButti K."/>
            <person name="Lindquist E.A."/>
            <person name="Lipzen A."/>
            <person name="Lundell T."/>
            <person name="Morin E."/>
            <person name="Murat C."/>
            <person name="Sun H."/>
            <person name="Tunlid A."/>
            <person name="Henrissat B."/>
            <person name="Grigoriev I.V."/>
            <person name="Hibbett D.S."/>
            <person name="Martin F."/>
            <person name="Nordberg H.P."/>
            <person name="Cantor M.N."/>
            <person name="Hua S.X."/>
        </authorList>
    </citation>
    <scope>NUCLEOTIDE SEQUENCE [LARGE SCALE GENOMIC DNA]</scope>
    <source>
        <strain evidence="4 5">LaAM-08-1</strain>
    </source>
</reference>
<evidence type="ECO:0000256" key="1">
    <source>
        <dbReference type="ARBA" id="ARBA00005605"/>
    </source>
</evidence>
<reference evidence="5" key="2">
    <citation type="submission" date="2015-01" db="EMBL/GenBank/DDBJ databases">
        <title>Evolutionary Origins and Diversification of the Mycorrhizal Mutualists.</title>
        <authorList>
            <consortium name="DOE Joint Genome Institute"/>
            <consortium name="Mycorrhizal Genomics Consortium"/>
            <person name="Kohler A."/>
            <person name="Kuo A."/>
            <person name="Nagy L.G."/>
            <person name="Floudas D."/>
            <person name="Copeland A."/>
            <person name="Barry K.W."/>
            <person name="Cichocki N."/>
            <person name="Veneault-Fourrey C."/>
            <person name="LaButti K."/>
            <person name="Lindquist E.A."/>
            <person name="Lipzen A."/>
            <person name="Lundell T."/>
            <person name="Morin E."/>
            <person name="Murat C."/>
            <person name="Riley R."/>
            <person name="Ohm R."/>
            <person name="Sun H."/>
            <person name="Tunlid A."/>
            <person name="Henrissat B."/>
            <person name="Grigoriev I.V."/>
            <person name="Hibbett D.S."/>
            <person name="Martin F."/>
        </authorList>
    </citation>
    <scope>NUCLEOTIDE SEQUENCE [LARGE SCALE GENOMIC DNA]</scope>
    <source>
        <strain evidence="5">LaAM-08-1</strain>
    </source>
</reference>
<organism evidence="4 5">
    <name type="scientific">Laccaria amethystina LaAM-08-1</name>
    <dbReference type="NCBI Taxonomy" id="1095629"/>
    <lineage>
        <taxon>Eukaryota</taxon>
        <taxon>Fungi</taxon>
        <taxon>Dikarya</taxon>
        <taxon>Basidiomycota</taxon>
        <taxon>Agaricomycotina</taxon>
        <taxon>Agaricomycetes</taxon>
        <taxon>Agaricomycetidae</taxon>
        <taxon>Agaricales</taxon>
        <taxon>Agaricineae</taxon>
        <taxon>Hydnangiaceae</taxon>
        <taxon>Laccaria</taxon>
    </lineage>
</organism>
<comment type="similarity">
    <text evidence="1 2">Belongs to the YPI1 family.</text>
</comment>
<dbReference type="Pfam" id="PF07491">
    <property type="entry name" value="PPI_Ypi1"/>
    <property type="match status" value="1"/>
</dbReference>
<dbReference type="STRING" id="1095629.A0A0C9XEL7"/>
<dbReference type="PANTHER" id="PTHR20835">
    <property type="entry name" value="E3 UBIQUITIN-PROTEIN LIGASE PPP1R11-RELATED"/>
    <property type="match status" value="1"/>
</dbReference>
<dbReference type="AlphaFoldDB" id="A0A0C9XEL7"/>
<dbReference type="GO" id="GO:0004865">
    <property type="term" value="F:protein serine/threonine phosphatase inhibitor activity"/>
    <property type="evidence" value="ECO:0007669"/>
    <property type="project" value="UniProtKB-UniRule"/>
</dbReference>
<dbReference type="EMBL" id="KN838786">
    <property type="protein sequence ID" value="KIJ94587.1"/>
    <property type="molecule type" value="Genomic_DNA"/>
</dbReference>
<feature type="compositionally biased region" description="Polar residues" evidence="3">
    <location>
        <begin position="17"/>
        <end position="29"/>
    </location>
</feature>
<feature type="compositionally biased region" description="Basic residues" evidence="3">
    <location>
        <begin position="51"/>
        <end position="61"/>
    </location>
</feature>
<evidence type="ECO:0000256" key="3">
    <source>
        <dbReference type="SAM" id="MobiDB-lite"/>
    </source>
</evidence>
<evidence type="ECO:0000313" key="4">
    <source>
        <dbReference type="EMBL" id="KIJ94587.1"/>
    </source>
</evidence>
<comment type="function">
    <text evidence="2">Regulator of type 1 phosphatases which maintains protein phosphatase activity under strict control.</text>
</comment>
<keyword evidence="5" id="KW-1185">Reference proteome</keyword>
<evidence type="ECO:0000313" key="5">
    <source>
        <dbReference type="Proteomes" id="UP000054477"/>
    </source>
</evidence>
<dbReference type="PANTHER" id="PTHR20835:SF0">
    <property type="entry name" value="E3 UBIQUITIN-PROTEIN LIGASE PPP1R11"/>
    <property type="match status" value="1"/>
</dbReference>
<dbReference type="GO" id="GO:0005634">
    <property type="term" value="C:nucleus"/>
    <property type="evidence" value="ECO:0007669"/>
    <property type="project" value="UniProtKB-SubCell"/>
</dbReference>
<evidence type="ECO:0000256" key="2">
    <source>
        <dbReference type="RuleBase" id="RU367162"/>
    </source>
</evidence>
<keyword evidence="2" id="KW-0539">Nucleus</keyword>
<feature type="compositionally biased region" description="Acidic residues" evidence="3">
    <location>
        <begin position="96"/>
        <end position="107"/>
    </location>
</feature>
<sequence length="156" mass="16801">MQYTDTHPGPLPAAAPSNGSRTHTLTNGATRDLENEDESEAPRIVGTLKLRGAHSKKKQGKAKVAWDEDVVDNEGCGKKKSKICCIYHKPRRFDESSDESSDSDASDSDCPHGSSAENADLRSHSTLGYAVTNIRGDDAEPNAYEAAPSSGKRRNT</sequence>
<dbReference type="InterPro" id="IPR011107">
    <property type="entry name" value="PPI_Ypi1"/>
</dbReference>
<gene>
    <name evidence="4" type="ORF">K443DRAFT_683615</name>
</gene>
<dbReference type="GO" id="GO:0008157">
    <property type="term" value="F:protein phosphatase 1 binding"/>
    <property type="evidence" value="ECO:0007669"/>
    <property type="project" value="TreeGrafter"/>
</dbReference>
<accession>A0A0C9XEL7</accession>
<feature type="region of interest" description="Disordered" evidence="3">
    <location>
        <begin position="92"/>
        <end position="156"/>
    </location>
</feature>
<feature type="region of interest" description="Disordered" evidence="3">
    <location>
        <begin position="1"/>
        <end position="76"/>
    </location>
</feature>
<dbReference type="OrthoDB" id="307488at2759"/>
<name>A0A0C9XEL7_9AGAR</name>
<dbReference type="HOGENOM" id="CLU_098333_0_1_1"/>
<protein>
    <recommendedName>
        <fullName evidence="2">Type 1 phosphatases regulator</fullName>
    </recommendedName>
</protein>
<dbReference type="Proteomes" id="UP000054477">
    <property type="component" value="Unassembled WGS sequence"/>
</dbReference>
<proteinExistence type="inferred from homology"/>